<dbReference type="EMBL" id="NBNE01002572">
    <property type="protein sequence ID" value="OWZ10065.1"/>
    <property type="molecule type" value="Genomic_DNA"/>
</dbReference>
<keyword evidence="2" id="KW-1185">Reference proteome</keyword>
<proteinExistence type="predicted"/>
<organism evidence="1 2">
    <name type="scientific">Phytophthora megakarya</name>
    <dbReference type="NCBI Taxonomy" id="4795"/>
    <lineage>
        <taxon>Eukaryota</taxon>
        <taxon>Sar</taxon>
        <taxon>Stramenopiles</taxon>
        <taxon>Oomycota</taxon>
        <taxon>Peronosporomycetes</taxon>
        <taxon>Peronosporales</taxon>
        <taxon>Peronosporaceae</taxon>
        <taxon>Phytophthora</taxon>
    </lineage>
</organism>
<dbReference type="Proteomes" id="UP000198211">
    <property type="component" value="Unassembled WGS sequence"/>
</dbReference>
<evidence type="ECO:0000313" key="1">
    <source>
        <dbReference type="EMBL" id="OWZ10065.1"/>
    </source>
</evidence>
<gene>
    <name evidence="1" type="ORF">PHMEG_00017142</name>
</gene>
<name>A0A225VXH8_9STRA</name>
<accession>A0A225VXH8</accession>
<evidence type="ECO:0000313" key="2">
    <source>
        <dbReference type="Proteomes" id="UP000198211"/>
    </source>
</evidence>
<sequence length="259" mass="29288">MSMKAVIPRNSRRTRQTALNAFERFAEDEKMTVKELCELIGKDPSGDTLYIVLDKLAMYLAFRESSKATLEMSRITVKELCELIGKDPSGDTLYIVLDKLAMHLAFRESSKGSLLSKNSVSSYFGNVKNHLLEMFPTLHAASGCRRQKFVSVLDKYCSKRADFTHLADPCTKRYLRALCTTILTYATTAEDYKDYALLNFLWYLLSRSSGIIGLMKNQTAVYPAELNLIFIHHVYHAGGCLFITFKRMKSAATHGSSLF</sequence>
<reference evidence="2" key="1">
    <citation type="submission" date="2017-03" db="EMBL/GenBank/DDBJ databases">
        <title>Phytopthora megakarya and P. palmivora, two closely related causual agents of cacao black pod achieved similar genome size and gene model numbers by different mechanisms.</title>
        <authorList>
            <person name="Ali S."/>
            <person name="Shao J."/>
            <person name="Larry D.J."/>
            <person name="Kronmiller B."/>
            <person name="Shen D."/>
            <person name="Strem M.D."/>
            <person name="Melnick R.L."/>
            <person name="Guiltinan M.J."/>
            <person name="Tyler B.M."/>
            <person name="Meinhardt L.W."/>
            <person name="Bailey B.A."/>
        </authorList>
    </citation>
    <scope>NUCLEOTIDE SEQUENCE [LARGE SCALE GENOMIC DNA]</scope>
    <source>
        <strain evidence="2">zdho120</strain>
    </source>
</reference>
<dbReference type="AlphaFoldDB" id="A0A225VXH8"/>
<comment type="caution">
    <text evidence="1">The sequence shown here is derived from an EMBL/GenBank/DDBJ whole genome shotgun (WGS) entry which is preliminary data.</text>
</comment>
<protein>
    <submittedName>
        <fullName evidence="1">Uncharacterized protein</fullName>
    </submittedName>
</protein>
<dbReference type="STRING" id="4795.A0A225VXH8"/>